<evidence type="ECO:0000256" key="1">
    <source>
        <dbReference type="ARBA" id="ARBA00004167"/>
    </source>
</evidence>
<evidence type="ECO:0000313" key="7">
    <source>
        <dbReference type="Proteomes" id="UP000011721"/>
    </source>
</evidence>
<dbReference type="PANTHER" id="PTHR30093:SF44">
    <property type="entry name" value="TYPE II SECRETION SYSTEM CORE PROTEIN G"/>
    <property type="match status" value="1"/>
</dbReference>
<dbReference type="STRING" id="1167006.UWK_02276"/>
<dbReference type="InterPro" id="IPR045584">
    <property type="entry name" value="Pilin-like"/>
</dbReference>
<evidence type="ECO:0000313" key="6">
    <source>
        <dbReference type="EMBL" id="AGF78816.1"/>
    </source>
</evidence>
<organism evidence="6 7">
    <name type="scientific">Desulfocapsa sulfexigens (strain DSM 10523 / SB164P1)</name>
    <dbReference type="NCBI Taxonomy" id="1167006"/>
    <lineage>
        <taxon>Bacteria</taxon>
        <taxon>Pseudomonadati</taxon>
        <taxon>Thermodesulfobacteriota</taxon>
        <taxon>Desulfobulbia</taxon>
        <taxon>Desulfobulbales</taxon>
        <taxon>Desulfocapsaceae</taxon>
        <taxon>Desulfocapsa</taxon>
    </lineage>
</organism>
<dbReference type="PANTHER" id="PTHR30093">
    <property type="entry name" value="GENERAL SECRETION PATHWAY PROTEIN G"/>
    <property type="match status" value="1"/>
</dbReference>
<dbReference type="PRINTS" id="PR00813">
    <property type="entry name" value="BCTERIALGSPG"/>
</dbReference>
<keyword evidence="2" id="KW-0488">Methylation</keyword>
<dbReference type="KEGG" id="dsf:UWK_02276"/>
<dbReference type="SUPFAM" id="SSF54523">
    <property type="entry name" value="Pili subunits"/>
    <property type="match status" value="1"/>
</dbReference>
<evidence type="ECO:0000256" key="5">
    <source>
        <dbReference type="ARBA" id="ARBA00023136"/>
    </source>
</evidence>
<proteinExistence type="predicted"/>
<keyword evidence="7" id="KW-1185">Reference proteome</keyword>
<dbReference type="InterPro" id="IPR012902">
    <property type="entry name" value="N_methyl_site"/>
</dbReference>
<dbReference type="Gene3D" id="3.30.700.10">
    <property type="entry name" value="Glycoprotein, Type 4 Pilin"/>
    <property type="match status" value="1"/>
</dbReference>
<evidence type="ECO:0000256" key="4">
    <source>
        <dbReference type="ARBA" id="ARBA00022989"/>
    </source>
</evidence>
<dbReference type="GO" id="GO:0015628">
    <property type="term" value="P:protein secretion by the type II secretion system"/>
    <property type="evidence" value="ECO:0007669"/>
    <property type="project" value="InterPro"/>
</dbReference>
<dbReference type="InterPro" id="IPR000983">
    <property type="entry name" value="Bac_GSPG_pilin"/>
</dbReference>
<gene>
    <name evidence="6" type="ordered locus">UWK_02276</name>
</gene>
<comment type="subcellular location">
    <subcellularLocation>
        <location evidence="1">Membrane</location>
        <topology evidence="1">Single-pass membrane protein</topology>
    </subcellularLocation>
</comment>
<dbReference type="PROSITE" id="PS00409">
    <property type="entry name" value="PROKAR_NTER_METHYL"/>
    <property type="match status" value="1"/>
</dbReference>
<dbReference type="GO" id="GO:0015627">
    <property type="term" value="C:type II protein secretion system complex"/>
    <property type="evidence" value="ECO:0007669"/>
    <property type="project" value="InterPro"/>
</dbReference>
<dbReference type="eggNOG" id="COG2165">
    <property type="taxonomic scope" value="Bacteria"/>
</dbReference>
<accession>M1PQZ4</accession>
<keyword evidence="3" id="KW-0812">Transmembrane</keyword>
<dbReference type="RefSeq" id="WP_015404504.1">
    <property type="nucleotide sequence ID" value="NC_020304.1"/>
</dbReference>
<dbReference type="Proteomes" id="UP000011721">
    <property type="component" value="Chromosome"/>
</dbReference>
<dbReference type="HOGENOM" id="CLU_091705_7_1_7"/>
<dbReference type="AlphaFoldDB" id="M1PQZ4"/>
<keyword evidence="5" id="KW-0472">Membrane</keyword>
<reference evidence="7" key="1">
    <citation type="journal article" date="2013" name="Stand. Genomic Sci.">
        <title>Complete genome sequence of Desulfocapsa sulfexigens, a marine deltaproteobacterium specialized in disproportionating inorganic sulfur compounds.</title>
        <authorList>
            <person name="Finster K.W."/>
            <person name="Kjeldsen K.U."/>
            <person name="Kube M."/>
            <person name="Reinhardt R."/>
            <person name="Mussmann M."/>
            <person name="Amann R."/>
            <person name="Schreiber L."/>
        </authorList>
    </citation>
    <scope>NUCLEOTIDE SEQUENCE [LARGE SCALE GENOMIC DNA]</scope>
    <source>
        <strain evidence="7">DSM 10523 / SB164P1</strain>
    </source>
</reference>
<dbReference type="NCBIfam" id="TIGR02532">
    <property type="entry name" value="IV_pilin_GFxxxE"/>
    <property type="match status" value="1"/>
</dbReference>
<evidence type="ECO:0000256" key="3">
    <source>
        <dbReference type="ARBA" id="ARBA00022692"/>
    </source>
</evidence>
<sequence>MLKKMKVNRNKKGFSLVELLTVVAVIAILAAIAIPQYSAYRNKAFIAVLKSDAHTLANAQVAYFTDHGTYSNTAAAVQTAIYGGNNISPDTTVGNWVGNSTSFSFTTTDNVHGGLVVTYDSDAGGIQ</sequence>
<dbReference type="Pfam" id="PF07963">
    <property type="entry name" value="N_methyl"/>
    <property type="match status" value="1"/>
</dbReference>
<keyword evidence="4" id="KW-1133">Transmembrane helix</keyword>
<protein>
    <submittedName>
        <fullName evidence="6">Prepilin-type N-terminal cleavage/methylation domain-containing protein</fullName>
    </submittedName>
</protein>
<dbReference type="GO" id="GO:0016020">
    <property type="term" value="C:membrane"/>
    <property type="evidence" value="ECO:0007669"/>
    <property type="project" value="UniProtKB-SubCell"/>
</dbReference>
<dbReference type="EMBL" id="CP003985">
    <property type="protein sequence ID" value="AGF78816.1"/>
    <property type="molecule type" value="Genomic_DNA"/>
</dbReference>
<name>M1PQZ4_DESSD</name>
<evidence type="ECO:0000256" key="2">
    <source>
        <dbReference type="ARBA" id="ARBA00022481"/>
    </source>
</evidence>